<feature type="transmembrane region" description="Helical" evidence="2">
    <location>
        <begin position="149"/>
        <end position="171"/>
    </location>
</feature>
<evidence type="ECO:0000256" key="1">
    <source>
        <dbReference type="SAM" id="MobiDB-lite"/>
    </source>
</evidence>
<evidence type="ECO:0000256" key="2">
    <source>
        <dbReference type="SAM" id="Phobius"/>
    </source>
</evidence>
<reference evidence="3 4" key="1">
    <citation type="submission" date="2019-04" db="EMBL/GenBank/DDBJ databases">
        <title>Shimia ponticola sp. nov., isolated from seawater.</title>
        <authorList>
            <person name="Kim Y.-O."/>
            <person name="Yoon J.-H."/>
        </authorList>
    </citation>
    <scope>NUCLEOTIDE SEQUENCE [LARGE SCALE GENOMIC DNA]</scope>
    <source>
        <strain evidence="3 4">MYP11</strain>
    </source>
</reference>
<dbReference type="PIRSF" id="PIRSF033239">
    <property type="entry name" value="ExoD"/>
    <property type="match status" value="1"/>
</dbReference>
<dbReference type="PANTHER" id="PTHR41795">
    <property type="entry name" value="EXOPOLYSACCHARIDE SYNTHESIS PROTEIN"/>
    <property type="match status" value="1"/>
</dbReference>
<name>A0A4S4NF07_9RHOB</name>
<organism evidence="3 4">
    <name type="scientific">Aliishimia ponticola</name>
    <dbReference type="NCBI Taxonomy" id="2499833"/>
    <lineage>
        <taxon>Bacteria</taxon>
        <taxon>Pseudomonadati</taxon>
        <taxon>Pseudomonadota</taxon>
        <taxon>Alphaproteobacteria</taxon>
        <taxon>Rhodobacterales</taxon>
        <taxon>Paracoccaceae</taxon>
        <taxon>Aliishimia</taxon>
    </lineage>
</organism>
<protein>
    <submittedName>
        <fullName evidence="3">Exopolysaccharide biosynthesis protein</fullName>
    </submittedName>
</protein>
<evidence type="ECO:0000313" key="3">
    <source>
        <dbReference type="EMBL" id="THH38142.1"/>
    </source>
</evidence>
<evidence type="ECO:0000313" key="4">
    <source>
        <dbReference type="Proteomes" id="UP000306602"/>
    </source>
</evidence>
<feature type="transmembrane region" description="Helical" evidence="2">
    <location>
        <begin position="191"/>
        <end position="210"/>
    </location>
</feature>
<keyword evidence="2" id="KW-0812">Transmembrane</keyword>
<dbReference type="PANTHER" id="PTHR41795:SF1">
    <property type="entry name" value="EXOPOLYSACCHARIDE SYNTHESIS PROTEIN"/>
    <property type="match status" value="1"/>
</dbReference>
<sequence>MQRGRQTGERQPTHDVTERSGEMKLHEILDDLKDTAGSGDVKVGELLDAFSGRSLGVLITLFSVVAALPIIGALPGASIATGVLIIAAIGQSLFADGGIWAPQRLRDVELDSDKIDKAIDKSMSAAKWVDHHLAGRLTFLTEGKLARGAMIAATAFLAVLFFPLALLPGAVTPAALATLAFGLALMSRDGLIAAIGYGFTLVTLVVAIWLS</sequence>
<dbReference type="Proteomes" id="UP000306602">
    <property type="component" value="Unassembled WGS sequence"/>
</dbReference>
<feature type="transmembrane region" description="Helical" evidence="2">
    <location>
        <begin position="79"/>
        <end position="101"/>
    </location>
</feature>
<accession>A0A4S4NF07</accession>
<gene>
    <name evidence="3" type="ORF">E4Z66_00770</name>
</gene>
<keyword evidence="4" id="KW-1185">Reference proteome</keyword>
<dbReference type="AlphaFoldDB" id="A0A4S4NF07"/>
<keyword evidence="2" id="KW-0472">Membrane</keyword>
<dbReference type="RefSeq" id="WP_136461034.1">
    <property type="nucleotide sequence ID" value="NZ_SRKY01000001.1"/>
</dbReference>
<feature type="region of interest" description="Disordered" evidence="1">
    <location>
        <begin position="1"/>
        <end position="20"/>
    </location>
</feature>
<proteinExistence type="predicted"/>
<dbReference type="InterPro" id="IPR010331">
    <property type="entry name" value="ExoD"/>
</dbReference>
<dbReference type="Pfam" id="PF06055">
    <property type="entry name" value="ExoD"/>
    <property type="match status" value="1"/>
</dbReference>
<dbReference type="EMBL" id="SRKY01000001">
    <property type="protein sequence ID" value="THH38142.1"/>
    <property type="molecule type" value="Genomic_DNA"/>
</dbReference>
<dbReference type="OrthoDB" id="7949130at2"/>
<comment type="caution">
    <text evidence="3">The sequence shown here is derived from an EMBL/GenBank/DDBJ whole genome shotgun (WGS) entry which is preliminary data.</text>
</comment>
<keyword evidence="2" id="KW-1133">Transmembrane helix</keyword>
<feature type="transmembrane region" description="Helical" evidence="2">
    <location>
        <begin position="55"/>
        <end position="73"/>
    </location>
</feature>